<evidence type="ECO:0000256" key="1">
    <source>
        <dbReference type="ARBA" id="ARBA00022801"/>
    </source>
</evidence>
<proteinExistence type="predicted"/>
<feature type="region of interest" description="Disordered" evidence="2">
    <location>
        <begin position="332"/>
        <end position="393"/>
    </location>
</feature>
<dbReference type="InterPro" id="IPR012462">
    <property type="entry name" value="UFSP1/2_DUB_cat"/>
</dbReference>
<dbReference type="AlphaFoldDB" id="A0A8K0V0T0"/>
<keyword evidence="1" id="KW-0378">Hydrolase</keyword>
<dbReference type="Pfam" id="PF07910">
    <property type="entry name" value="Peptidase_C78"/>
    <property type="match status" value="1"/>
</dbReference>
<dbReference type="EMBL" id="JAEVFJ010000001">
    <property type="protein sequence ID" value="KAH8108150.1"/>
    <property type="molecule type" value="Genomic_DNA"/>
</dbReference>
<evidence type="ECO:0000256" key="2">
    <source>
        <dbReference type="SAM" id="MobiDB-lite"/>
    </source>
</evidence>
<name>A0A8K0V0T0_9AGAR</name>
<comment type="caution">
    <text evidence="4">The sequence shown here is derived from an EMBL/GenBank/DDBJ whole genome shotgun (WGS) entry which is preliminary data.</text>
</comment>
<evidence type="ECO:0000259" key="3">
    <source>
        <dbReference type="Pfam" id="PF07910"/>
    </source>
</evidence>
<dbReference type="Gene3D" id="3.90.70.130">
    <property type="match status" value="1"/>
</dbReference>
<dbReference type="OrthoDB" id="288987at2759"/>
<feature type="domain" description="UFSP1/2/DUB catalytic" evidence="3">
    <location>
        <begin position="132"/>
        <end position="344"/>
    </location>
</feature>
<feature type="compositionally biased region" description="Polar residues" evidence="2">
    <location>
        <begin position="337"/>
        <end position="355"/>
    </location>
</feature>
<evidence type="ECO:0000313" key="5">
    <source>
        <dbReference type="Proteomes" id="UP000813824"/>
    </source>
</evidence>
<dbReference type="Proteomes" id="UP000813824">
    <property type="component" value="Unassembled WGS sequence"/>
</dbReference>
<protein>
    <submittedName>
        <fullName evidence="4">Peptidase family C78-domain-containing protein</fullName>
    </submittedName>
</protein>
<accession>A0A8K0V0T0</accession>
<keyword evidence="5" id="KW-1185">Reference proteome</keyword>
<reference evidence="4" key="1">
    <citation type="journal article" date="2021" name="New Phytol.">
        <title>Evolutionary innovations through gain and loss of genes in the ectomycorrhizal Boletales.</title>
        <authorList>
            <person name="Wu G."/>
            <person name="Miyauchi S."/>
            <person name="Morin E."/>
            <person name="Kuo A."/>
            <person name="Drula E."/>
            <person name="Varga T."/>
            <person name="Kohler A."/>
            <person name="Feng B."/>
            <person name="Cao Y."/>
            <person name="Lipzen A."/>
            <person name="Daum C."/>
            <person name="Hundley H."/>
            <person name="Pangilinan J."/>
            <person name="Johnson J."/>
            <person name="Barry K."/>
            <person name="LaButti K."/>
            <person name="Ng V."/>
            <person name="Ahrendt S."/>
            <person name="Min B."/>
            <person name="Choi I.G."/>
            <person name="Park H."/>
            <person name="Plett J.M."/>
            <person name="Magnuson J."/>
            <person name="Spatafora J.W."/>
            <person name="Nagy L.G."/>
            <person name="Henrissat B."/>
            <person name="Grigoriev I.V."/>
            <person name="Yang Z.L."/>
            <person name="Xu J."/>
            <person name="Martin F.M."/>
        </authorList>
    </citation>
    <scope>NUCLEOTIDE SEQUENCE</scope>
    <source>
        <strain evidence="4">KKN 215</strain>
    </source>
</reference>
<sequence>MTTRLRDSSADSTDDVEFLFQVTPESIDCQICAKSLTRLTVNEREEHYEEHFNKEPPASTSCNTAGHGSRLSLKAKTLFKAKELFHRKQSSKASLKEDVFWHTSQPSPPPDNHTPGLVTLLNYHLRNSRNTQRAWLCSENAVHILVEQWDRGWGCGYRNFLMACAALMSQSEQPLYFPLLDDPTPPSVRNLQQWIEDAWKSGFDKEGADQLKHELIGIFDFFMNISSPTHGLIYPPELYVAFTSRGIPACLVDFDMKTSGPQERYFSSKDTSRHSQDAHELLLSASSVTVTKKMPLVLQHSGHSRTIVGYEKCEKGHFRRISPNIRQAAIATRNLKDSSSAGVKRSATGQNTSPTKRLRTGSRGDAIEINSDDEDDTAGAQMKHTQSSSKATIPTEHRVETAEVLKLFRVPGRNLRHDKYQILYFPLSPPLTDAERLKRRVVLSVQAQK</sequence>
<dbReference type="GO" id="GO:0016787">
    <property type="term" value="F:hydrolase activity"/>
    <property type="evidence" value="ECO:0007669"/>
    <property type="project" value="UniProtKB-KW"/>
</dbReference>
<organism evidence="4 5">
    <name type="scientific">Cristinia sonorae</name>
    <dbReference type="NCBI Taxonomy" id="1940300"/>
    <lineage>
        <taxon>Eukaryota</taxon>
        <taxon>Fungi</taxon>
        <taxon>Dikarya</taxon>
        <taxon>Basidiomycota</taxon>
        <taxon>Agaricomycotina</taxon>
        <taxon>Agaricomycetes</taxon>
        <taxon>Agaricomycetidae</taxon>
        <taxon>Agaricales</taxon>
        <taxon>Pleurotineae</taxon>
        <taxon>Stephanosporaceae</taxon>
        <taxon>Cristinia</taxon>
    </lineage>
</organism>
<feature type="compositionally biased region" description="Polar residues" evidence="2">
    <location>
        <begin position="383"/>
        <end position="392"/>
    </location>
</feature>
<evidence type="ECO:0000313" key="4">
    <source>
        <dbReference type="EMBL" id="KAH8108150.1"/>
    </source>
</evidence>
<gene>
    <name evidence="4" type="ORF">BXZ70DRAFT_903504</name>
</gene>